<dbReference type="AlphaFoldDB" id="A0A1K0IEE3"/>
<reference evidence="1" key="1">
    <citation type="submission" date="2016-09" db="EMBL/GenBank/DDBJ databases">
        <authorList>
            <person name="Capua I."/>
            <person name="De Benedictis P."/>
            <person name="Joannis T."/>
            <person name="Lombin L.H."/>
            <person name="Cattoli G."/>
        </authorList>
    </citation>
    <scope>NUCLEOTIDE SEQUENCE</scope>
    <source>
        <strain evidence="1">B9</strain>
    </source>
</reference>
<protein>
    <submittedName>
        <fullName evidence="1">Uncharacterized protein</fullName>
    </submittedName>
</protein>
<accession>A0A1K0IEE3</accession>
<proteinExistence type="predicted"/>
<evidence type="ECO:0000313" key="1">
    <source>
        <dbReference type="EMBL" id="SCU75702.1"/>
    </source>
</evidence>
<dbReference type="EMBL" id="FMSH01000165">
    <property type="protein sequence ID" value="SCU75702.1"/>
    <property type="molecule type" value="Genomic_DNA"/>
</dbReference>
<organism evidence="1">
    <name type="scientific">Cupriavidus necator</name>
    <name type="common">Alcaligenes eutrophus</name>
    <name type="synonym">Ralstonia eutropha</name>
    <dbReference type="NCBI Taxonomy" id="106590"/>
    <lineage>
        <taxon>Bacteria</taxon>
        <taxon>Pseudomonadati</taxon>
        <taxon>Pseudomonadota</taxon>
        <taxon>Betaproteobacteria</taxon>
        <taxon>Burkholderiales</taxon>
        <taxon>Burkholderiaceae</taxon>
        <taxon>Cupriavidus</taxon>
    </lineage>
</organism>
<gene>
    <name evidence="1" type="ORF">CNECB9_2470018</name>
</gene>
<sequence>MFVRAKVLRLNAQRLYLFPTFGFPRPVTGDPMTQPVFPARVMQAIRDVAFGRGGRSLRQLR</sequence>
<name>A0A1K0IEE3_CUPNE</name>